<accession>A0ACC6TPS1</accession>
<dbReference type="EMBL" id="JZWS03000008">
    <property type="protein sequence ID" value="MEW9491864.1"/>
    <property type="molecule type" value="Genomic_DNA"/>
</dbReference>
<evidence type="ECO:0000313" key="1">
    <source>
        <dbReference type="EMBL" id="MEW9491864.1"/>
    </source>
</evidence>
<gene>
    <name evidence="1" type="ORF">TQ35_0006655</name>
</gene>
<name>A0ACC6TPS1_9CREN</name>
<proteinExistence type="predicted"/>
<evidence type="ECO:0000313" key="2">
    <source>
        <dbReference type="Proteomes" id="UP000053480"/>
    </source>
</evidence>
<dbReference type="Proteomes" id="UP000053480">
    <property type="component" value="Unassembled WGS sequence"/>
</dbReference>
<comment type="caution">
    <text evidence="1">The sequence shown here is derived from an EMBL/GenBank/DDBJ whole genome shotgun (WGS) entry which is preliminary data.</text>
</comment>
<sequence>MGRSWGCKYIEGHAGKGEQLLLYVPRKQLREEAIKANPGLRRKI</sequence>
<reference evidence="1" key="1">
    <citation type="submission" date="2024-07" db="EMBL/GenBank/DDBJ databases">
        <title>Metagenome and Metagenome-Assembled Genomes of Archaea from a hot spring from the geothermal field of Los Azufres, Mexico.</title>
        <authorList>
            <person name="Marin-Paredes R."/>
            <person name="Martinez-Romero E."/>
            <person name="Servin-Garciduenas L.E."/>
        </authorList>
    </citation>
    <scope>NUCLEOTIDE SEQUENCE</scope>
    <source>
        <strain evidence="1">AZ1-454</strain>
    </source>
</reference>
<protein>
    <submittedName>
        <fullName evidence="1">Uncharacterized protein</fullName>
    </submittedName>
</protein>
<organism evidence="1 2">
    <name type="scientific">Candidatus Aramenus sulfurataquae</name>
    <dbReference type="NCBI Taxonomy" id="1326980"/>
    <lineage>
        <taxon>Archaea</taxon>
        <taxon>Thermoproteota</taxon>
        <taxon>Thermoprotei</taxon>
        <taxon>Sulfolobales</taxon>
        <taxon>Sulfolobaceae</taxon>
        <taxon>Candidatus Aramenus</taxon>
    </lineage>
</organism>